<protein>
    <recommendedName>
        <fullName evidence="2">BHLH domain-containing protein</fullName>
    </recommendedName>
</protein>
<dbReference type="Proteomes" id="UP001217089">
    <property type="component" value="Unassembled WGS sequence"/>
</dbReference>
<dbReference type="Gene3D" id="4.10.280.10">
    <property type="entry name" value="Helix-loop-helix DNA-binding domain"/>
    <property type="match status" value="1"/>
</dbReference>
<reference evidence="3 4" key="1">
    <citation type="submission" date="2022-12" db="EMBL/GenBank/DDBJ databases">
        <title>Chromosome-level genome of Tegillarca granosa.</title>
        <authorList>
            <person name="Kim J."/>
        </authorList>
    </citation>
    <scope>NUCLEOTIDE SEQUENCE [LARGE SCALE GENOMIC DNA]</scope>
    <source>
        <strain evidence="3">Teg-2019</strain>
        <tissue evidence="3">Adductor muscle</tissue>
    </source>
</reference>
<feature type="region of interest" description="Disordered" evidence="1">
    <location>
        <begin position="1"/>
        <end position="33"/>
    </location>
</feature>
<dbReference type="PRINTS" id="PR00785">
    <property type="entry name" value="NCTRNSLOCATR"/>
</dbReference>
<evidence type="ECO:0000313" key="3">
    <source>
        <dbReference type="EMBL" id="KAJ8297855.1"/>
    </source>
</evidence>
<gene>
    <name evidence="3" type="ORF">KUTeg_024386</name>
</gene>
<dbReference type="EMBL" id="JARBDR010000923">
    <property type="protein sequence ID" value="KAJ8297855.1"/>
    <property type="molecule type" value="Genomic_DNA"/>
</dbReference>
<feature type="domain" description="BHLH" evidence="2">
    <location>
        <begin position="27"/>
        <end position="80"/>
    </location>
</feature>
<proteinExistence type="predicted"/>
<accession>A0ABQ9E2V0</accession>
<comment type="caution">
    <text evidence="3">The sequence shown here is derived from an EMBL/GenBank/DDBJ whole genome shotgun (WGS) entry which is preliminary data.</text>
</comment>
<name>A0ABQ9E2V0_TEGGR</name>
<keyword evidence="4" id="KW-1185">Reference proteome</keyword>
<feature type="compositionally biased region" description="Basic and acidic residues" evidence="1">
    <location>
        <begin position="18"/>
        <end position="33"/>
    </location>
</feature>
<dbReference type="InterPro" id="IPR036638">
    <property type="entry name" value="HLH_DNA-bd_sf"/>
</dbReference>
<dbReference type="SUPFAM" id="SSF47459">
    <property type="entry name" value="HLH, helix-loop-helix DNA-binding domain"/>
    <property type="match status" value="1"/>
</dbReference>
<evidence type="ECO:0000256" key="1">
    <source>
        <dbReference type="SAM" id="MobiDB-lite"/>
    </source>
</evidence>
<evidence type="ECO:0000313" key="4">
    <source>
        <dbReference type="Proteomes" id="UP001217089"/>
    </source>
</evidence>
<evidence type="ECO:0000259" key="2">
    <source>
        <dbReference type="PROSITE" id="PS50888"/>
    </source>
</evidence>
<dbReference type="CDD" id="cd11391">
    <property type="entry name" value="bHLH_PAS"/>
    <property type="match status" value="1"/>
</dbReference>
<dbReference type="PANTHER" id="PTHR23042">
    <property type="entry name" value="CIRCADIAN PROTEIN CLOCK/ARNT/BMAL/PAS"/>
    <property type="match status" value="1"/>
</dbReference>
<sequence>MDSPDSVRVTSSSGDHFTPSDKQKDESKRTARKIGEKLRRERLNGHLTQLSEQIPWIAESERRLDKVSILRLTVNYMKLHHGLKKRKLSGVWQPSVVDKQMIKGYFQEVDVIGNSIYNIVHPDDHAILETQFSCKQGQESHITFVTRVLIGLAFPPCKKALDIMLSWTTLNSAYNERRSFYIHMQNLTNGENENQYERVHVLGHMRFLMKLAHSVDDTLLVELYSIDDTWLVASCRIEDKQPILEVSQFYANKNEFISQHAMDVIVFRVAVITGFMASDRVGESVYSLINPEDLDAVAVSHMKNKNKTSKF</sequence>
<dbReference type="InterPro" id="IPR001067">
    <property type="entry name" value="Nuc_translocat"/>
</dbReference>
<dbReference type="InterPro" id="IPR011598">
    <property type="entry name" value="bHLH_dom"/>
</dbReference>
<dbReference type="PROSITE" id="PS50888">
    <property type="entry name" value="BHLH"/>
    <property type="match status" value="1"/>
</dbReference>
<dbReference type="InterPro" id="IPR050933">
    <property type="entry name" value="Circadian_TF"/>
</dbReference>
<dbReference type="Pfam" id="PF00010">
    <property type="entry name" value="HLH"/>
    <property type="match status" value="1"/>
</dbReference>
<dbReference type="Gene3D" id="3.30.450.20">
    <property type="entry name" value="PAS domain"/>
    <property type="match status" value="1"/>
</dbReference>
<organism evidence="3 4">
    <name type="scientific">Tegillarca granosa</name>
    <name type="common">Malaysian cockle</name>
    <name type="synonym">Anadara granosa</name>
    <dbReference type="NCBI Taxonomy" id="220873"/>
    <lineage>
        <taxon>Eukaryota</taxon>
        <taxon>Metazoa</taxon>
        <taxon>Spiralia</taxon>
        <taxon>Lophotrochozoa</taxon>
        <taxon>Mollusca</taxon>
        <taxon>Bivalvia</taxon>
        <taxon>Autobranchia</taxon>
        <taxon>Pteriomorphia</taxon>
        <taxon>Arcoida</taxon>
        <taxon>Arcoidea</taxon>
        <taxon>Arcidae</taxon>
        <taxon>Tegillarca</taxon>
    </lineage>
</organism>
<dbReference type="SMART" id="SM00353">
    <property type="entry name" value="HLH"/>
    <property type="match status" value="1"/>
</dbReference>